<keyword evidence="1" id="KW-0812">Transmembrane</keyword>
<dbReference type="AlphaFoldDB" id="A0A6M8BFE2"/>
<reference evidence="2 3" key="1">
    <citation type="submission" date="2020-05" db="EMBL/GenBank/DDBJ databases">
        <title>Complete genome sequence of of a novel Thermoleptolyngbya strain isolated from hot springs of Ganzi, Sichuan China.</title>
        <authorList>
            <person name="Tang J."/>
            <person name="Daroch M."/>
            <person name="Li L."/>
            <person name="Waleron K."/>
            <person name="Waleron M."/>
            <person name="Waleron M."/>
        </authorList>
    </citation>
    <scope>NUCLEOTIDE SEQUENCE [LARGE SCALE GENOMIC DNA]</scope>
    <source>
        <strain evidence="2 3">PKUAC-SCTA183</strain>
    </source>
</reference>
<keyword evidence="3" id="KW-1185">Reference proteome</keyword>
<feature type="transmembrane region" description="Helical" evidence="1">
    <location>
        <begin position="37"/>
        <end position="58"/>
    </location>
</feature>
<evidence type="ECO:0000256" key="1">
    <source>
        <dbReference type="SAM" id="Phobius"/>
    </source>
</evidence>
<keyword evidence="1" id="KW-1133">Transmembrane helix</keyword>
<dbReference type="RefSeq" id="WP_172353705.1">
    <property type="nucleotide sequence ID" value="NZ_CP053661.1"/>
</dbReference>
<name>A0A6M8BFE2_9CYAN</name>
<keyword evidence="1" id="KW-0472">Membrane</keyword>
<dbReference type="InterPro" id="IPR021883">
    <property type="entry name" value="LPA1-like"/>
</dbReference>
<organism evidence="2 3">
    <name type="scientific">Thermoleptolyngbya sichuanensis A183</name>
    <dbReference type="NCBI Taxonomy" id="2737172"/>
    <lineage>
        <taxon>Bacteria</taxon>
        <taxon>Bacillati</taxon>
        <taxon>Cyanobacteriota</taxon>
        <taxon>Cyanophyceae</taxon>
        <taxon>Oculatellales</taxon>
        <taxon>Oculatellaceae</taxon>
        <taxon>Thermoleptolyngbya</taxon>
        <taxon>Thermoleptolyngbya sichuanensis</taxon>
    </lineage>
</organism>
<sequence>MTDRLRERGEKLKERDPEAYARLVAESKAPYRGLRQFVYLAFGASGLIGAFIFATQFAAGRGDSDTLPNLALQLGLVALMVWLFRLEQKAAARRRG</sequence>
<evidence type="ECO:0000313" key="2">
    <source>
        <dbReference type="EMBL" id="QKD81295.1"/>
    </source>
</evidence>
<dbReference type="EMBL" id="CP053661">
    <property type="protein sequence ID" value="QKD81295.1"/>
    <property type="molecule type" value="Genomic_DNA"/>
</dbReference>
<gene>
    <name evidence="2" type="ORF">HPC62_03125</name>
</gene>
<protein>
    <submittedName>
        <fullName evidence="2">DUF3493 domain-containing protein</fullName>
    </submittedName>
</protein>
<feature type="transmembrane region" description="Helical" evidence="1">
    <location>
        <begin position="70"/>
        <end position="86"/>
    </location>
</feature>
<dbReference type="Proteomes" id="UP000505210">
    <property type="component" value="Chromosome"/>
</dbReference>
<dbReference type="Pfam" id="PF11998">
    <property type="entry name" value="DUF3493"/>
    <property type="match status" value="1"/>
</dbReference>
<proteinExistence type="predicted"/>
<accession>A0A6M8BFE2</accession>
<evidence type="ECO:0000313" key="3">
    <source>
        <dbReference type="Proteomes" id="UP000505210"/>
    </source>
</evidence>
<dbReference type="KEGG" id="theu:HPC62_03125"/>